<sequence length="409" mass="47009">MLTALEKGVKGGKWFSLVDKVYSSENLRASWEKVRSNGGAAGVDRQSIEAYEKEAEKNLVELEKILREGSYRAKPIKRVWIPKIGSKEKRPLGIPVVTDRIVQTAMRNVMEPIFEKTFAEQSYGFRPGRGGKDALRRVEELLKNGHPWVVDADIKSYFDSIPHDKLMKEVEEQIADGRILETIEGYLKQGIMDGLKEWEAEKGTPQGAVISPLLANLYLSKIDHEMARLGHEMVRYADDSVILCRNEEEAKRAWEEMKGMLAARGLTLHPEKTKIVDATQEGGFDFLGYLFERGMRWPRKKSMNKFKETIRHKTRRTSGESMKCITGELNQSLRGWYEYFKHSHKTTFPRIDGWIRMRLRSILRKRRGGKGRGRGADHLRWPNAYFANLGLFTLTTTHALVCQSRRGNH</sequence>
<dbReference type="InterPro" id="IPR043128">
    <property type="entry name" value="Rev_trsase/Diguanyl_cyclase"/>
</dbReference>
<dbReference type="PANTHER" id="PTHR34047:SF8">
    <property type="entry name" value="PROTEIN YKFC"/>
    <property type="match status" value="1"/>
</dbReference>
<dbReference type="Pfam" id="PF08388">
    <property type="entry name" value="GIIM"/>
    <property type="match status" value="1"/>
</dbReference>
<dbReference type="PROSITE" id="PS50878">
    <property type="entry name" value="RT_POL"/>
    <property type="match status" value="1"/>
</dbReference>
<reference evidence="3 4" key="1">
    <citation type="journal article" date="2017" name="Water Res.">
        <title>Discovery and metagenomic analysis of an anammox bacterial enrichment related to Candidatus "Brocadia caroliniensis" in a full-scale glycerol-fed nitritation-denitritation separate centrate treatment process.</title>
        <authorList>
            <person name="Park H."/>
            <person name="Brotto A.C."/>
            <person name="van Loosdrecht M.C."/>
            <person name="Chandran K."/>
        </authorList>
    </citation>
    <scope>NUCLEOTIDE SEQUENCE [LARGE SCALE GENOMIC DNA]</scope>
    <source>
        <strain evidence="3">26THWARD</strain>
    </source>
</reference>
<dbReference type="CDD" id="cd01651">
    <property type="entry name" value="RT_G2_intron"/>
    <property type="match status" value="1"/>
</dbReference>
<organism evidence="3 4">
    <name type="scientific">Candidatus Brocadia carolinensis</name>
    <dbReference type="NCBI Taxonomy" id="1004156"/>
    <lineage>
        <taxon>Bacteria</taxon>
        <taxon>Pseudomonadati</taxon>
        <taxon>Planctomycetota</taxon>
        <taxon>Candidatus Brocadiia</taxon>
        <taxon>Candidatus Brocadiales</taxon>
        <taxon>Candidatus Brocadiaceae</taxon>
        <taxon>Candidatus Brocadia</taxon>
    </lineage>
</organism>
<keyword evidence="3" id="KW-0808">Transferase</keyword>
<dbReference type="PANTHER" id="PTHR34047">
    <property type="entry name" value="NUCLEAR INTRON MATURASE 1, MITOCHONDRIAL-RELATED"/>
    <property type="match status" value="1"/>
</dbReference>
<keyword evidence="3" id="KW-0695">RNA-directed DNA polymerase</keyword>
<dbReference type="InterPro" id="IPR051083">
    <property type="entry name" value="GrpII_Intron_Splice-Mob/Def"/>
</dbReference>
<dbReference type="EMBL" id="AYTS01000060">
    <property type="protein sequence ID" value="OOP56856.1"/>
    <property type="molecule type" value="Genomic_DNA"/>
</dbReference>
<dbReference type="NCBIfam" id="TIGR04416">
    <property type="entry name" value="group_II_RT_mat"/>
    <property type="match status" value="1"/>
</dbReference>
<evidence type="ECO:0000259" key="2">
    <source>
        <dbReference type="PROSITE" id="PS50878"/>
    </source>
</evidence>
<protein>
    <submittedName>
        <fullName evidence="3">Group II intron reverse transcriptase/maturase</fullName>
    </submittedName>
</protein>
<dbReference type="InterPro" id="IPR000477">
    <property type="entry name" value="RT_dom"/>
</dbReference>
<dbReference type="STRING" id="1004156.AYP45_06750"/>
<comment type="similarity">
    <text evidence="1">Belongs to the bacterial reverse transcriptase family.</text>
</comment>
<name>A0A1V4AUU5_9BACT</name>
<dbReference type="InterPro" id="IPR043502">
    <property type="entry name" value="DNA/RNA_pol_sf"/>
</dbReference>
<evidence type="ECO:0000313" key="4">
    <source>
        <dbReference type="Proteomes" id="UP000189681"/>
    </source>
</evidence>
<feature type="domain" description="Reverse transcriptase" evidence="2">
    <location>
        <begin position="62"/>
        <end position="291"/>
    </location>
</feature>
<dbReference type="Gene3D" id="3.30.70.270">
    <property type="match status" value="1"/>
</dbReference>
<dbReference type="GO" id="GO:0003964">
    <property type="term" value="F:RNA-directed DNA polymerase activity"/>
    <property type="evidence" value="ECO:0007669"/>
    <property type="project" value="UniProtKB-KW"/>
</dbReference>
<proteinExistence type="inferred from homology"/>
<evidence type="ECO:0000256" key="1">
    <source>
        <dbReference type="ARBA" id="ARBA00034120"/>
    </source>
</evidence>
<comment type="caution">
    <text evidence="3">The sequence shown here is derived from an EMBL/GenBank/DDBJ whole genome shotgun (WGS) entry which is preliminary data.</text>
</comment>
<dbReference type="InterPro" id="IPR030931">
    <property type="entry name" value="Group_II_RT_mat"/>
</dbReference>
<dbReference type="Proteomes" id="UP000189681">
    <property type="component" value="Unassembled WGS sequence"/>
</dbReference>
<dbReference type="SUPFAM" id="SSF56672">
    <property type="entry name" value="DNA/RNA polymerases"/>
    <property type="match status" value="1"/>
</dbReference>
<keyword evidence="3" id="KW-0548">Nucleotidyltransferase</keyword>
<dbReference type="InterPro" id="IPR013597">
    <property type="entry name" value="Mat_intron_G2"/>
</dbReference>
<evidence type="ECO:0000313" key="3">
    <source>
        <dbReference type="EMBL" id="OOP56856.1"/>
    </source>
</evidence>
<accession>A0A1V4AUU5</accession>
<dbReference type="Pfam" id="PF00078">
    <property type="entry name" value="RVT_1"/>
    <property type="match status" value="1"/>
</dbReference>
<dbReference type="AlphaFoldDB" id="A0A1V4AUU5"/>
<gene>
    <name evidence="3" type="ORF">AYP45_06750</name>
</gene>